<accession>A0A4R7PD45</accession>
<evidence type="ECO:0000259" key="1">
    <source>
        <dbReference type="Pfam" id="PF04965"/>
    </source>
</evidence>
<dbReference type="RefSeq" id="WP_133879789.1">
    <property type="nucleotide sequence ID" value="NZ_MWIN01000033.1"/>
</dbReference>
<evidence type="ECO:0000313" key="3">
    <source>
        <dbReference type="Proteomes" id="UP000295341"/>
    </source>
</evidence>
<name>A0A4R7PD45_9GAMM</name>
<feature type="domain" description="IraD/Gp25-like" evidence="1">
    <location>
        <begin position="40"/>
        <end position="145"/>
    </location>
</feature>
<dbReference type="PANTHER" id="PTHR38595">
    <property type="entry name" value="CYTOPLASMIC PROTEIN-RELATED"/>
    <property type="match status" value="1"/>
</dbReference>
<dbReference type="InterPro" id="IPR007048">
    <property type="entry name" value="IraD/Gp25-like"/>
</dbReference>
<dbReference type="SUPFAM" id="SSF160719">
    <property type="entry name" value="gpW/gp25-like"/>
    <property type="match status" value="1"/>
</dbReference>
<dbReference type="Pfam" id="PF04965">
    <property type="entry name" value="GPW_gp25"/>
    <property type="match status" value="1"/>
</dbReference>
<organism evidence="2 3">
    <name type="scientific">Panacagrimonas perspica</name>
    <dbReference type="NCBI Taxonomy" id="381431"/>
    <lineage>
        <taxon>Bacteria</taxon>
        <taxon>Pseudomonadati</taxon>
        <taxon>Pseudomonadota</taxon>
        <taxon>Gammaproteobacteria</taxon>
        <taxon>Nevskiales</taxon>
        <taxon>Nevskiaceae</taxon>
        <taxon>Panacagrimonas</taxon>
    </lineage>
</organism>
<reference evidence="2 3" key="1">
    <citation type="submission" date="2019-03" db="EMBL/GenBank/DDBJ databases">
        <title>Genomic Encyclopedia of Type Strains, Phase IV (KMG-IV): sequencing the most valuable type-strain genomes for metagenomic binning, comparative biology and taxonomic classification.</title>
        <authorList>
            <person name="Goeker M."/>
        </authorList>
    </citation>
    <scope>NUCLEOTIDE SEQUENCE [LARGE SCALE GENOMIC DNA]</scope>
    <source>
        <strain evidence="2 3">DSM 26377</strain>
    </source>
</reference>
<dbReference type="NCBIfam" id="TIGR03357">
    <property type="entry name" value="VI_zyme"/>
    <property type="match status" value="1"/>
</dbReference>
<comment type="caution">
    <text evidence="2">The sequence shown here is derived from an EMBL/GenBank/DDBJ whole genome shotgun (WGS) entry which is preliminary data.</text>
</comment>
<dbReference type="Proteomes" id="UP000295341">
    <property type="component" value="Unassembled WGS sequence"/>
</dbReference>
<dbReference type="InterPro" id="IPR017737">
    <property type="entry name" value="TssE1-like"/>
</dbReference>
<protein>
    <submittedName>
        <fullName evidence="2">Type VI secretion system protein ImpF</fullName>
    </submittedName>
</protein>
<gene>
    <name evidence="2" type="ORF">DFR24_0539</name>
</gene>
<dbReference type="EMBL" id="SOBT01000008">
    <property type="protein sequence ID" value="TDU31180.1"/>
    <property type="molecule type" value="Genomic_DNA"/>
</dbReference>
<dbReference type="AlphaFoldDB" id="A0A4R7PD45"/>
<evidence type="ECO:0000313" key="2">
    <source>
        <dbReference type="EMBL" id="TDU31180.1"/>
    </source>
</evidence>
<sequence length="170" mass="18782">MATLTTQEKLQPALLDRLIDDDADKPVEARDARLITGRMLRIAVLRDLAWLFNASQPSGSSLIDPVRFPHAHRSVLNYGLPALSGTTVSSLNAGDLEARIRDAILAFEPRIIPETLQIAAILSESVLDHHNQIQIEIRGKLWAQPVPLEILLRTAVDLETNETIVQDVNA</sequence>
<dbReference type="PANTHER" id="PTHR38595:SF1">
    <property type="entry name" value="TYPE VI SECRETION SYSTEM COMPONENT TSSE1"/>
    <property type="match status" value="1"/>
</dbReference>
<dbReference type="OrthoDB" id="119583at2"/>
<proteinExistence type="predicted"/>
<keyword evidence="3" id="KW-1185">Reference proteome</keyword>
<dbReference type="InterPro" id="IPR053176">
    <property type="entry name" value="T6SS_TssE1-like"/>
</dbReference>